<gene>
    <name evidence="1" type="ORF">NCTC10638_02263</name>
</gene>
<dbReference type="GeneID" id="67370452"/>
<dbReference type="AlphaFoldDB" id="A0A378MZU1"/>
<dbReference type="RefSeq" id="WP_006248355.1">
    <property type="nucleotide sequence ID" value="NZ_CP011098.1"/>
</dbReference>
<evidence type="ECO:0000313" key="2">
    <source>
        <dbReference type="Proteomes" id="UP000254802"/>
    </source>
</evidence>
<name>A0A378MZU1_MANHA</name>
<dbReference type="EMBL" id="UGPN01000002">
    <property type="protein sequence ID" value="STY61056.1"/>
    <property type="molecule type" value="Genomic_DNA"/>
</dbReference>
<dbReference type="Proteomes" id="UP000254802">
    <property type="component" value="Unassembled WGS sequence"/>
</dbReference>
<reference evidence="1 2" key="1">
    <citation type="submission" date="2018-06" db="EMBL/GenBank/DDBJ databases">
        <authorList>
            <consortium name="Pathogen Informatics"/>
            <person name="Doyle S."/>
        </authorList>
    </citation>
    <scope>NUCLEOTIDE SEQUENCE [LARGE SCALE GENOMIC DNA]</scope>
    <source>
        <strain evidence="1 2">NCTC10638</strain>
    </source>
</reference>
<evidence type="ECO:0000313" key="1">
    <source>
        <dbReference type="EMBL" id="STY61056.1"/>
    </source>
</evidence>
<accession>A0A378MZU1</accession>
<proteinExistence type="predicted"/>
<organism evidence="1 2">
    <name type="scientific">Mannheimia haemolytica</name>
    <name type="common">Pasteurella haemolytica</name>
    <dbReference type="NCBI Taxonomy" id="75985"/>
    <lineage>
        <taxon>Bacteria</taxon>
        <taxon>Pseudomonadati</taxon>
        <taxon>Pseudomonadota</taxon>
        <taxon>Gammaproteobacteria</taxon>
        <taxon>Pasteurellales</taxon>
        <taxon>Pasteurellaceae</taxon>
        <taxon>Mannheimia</taxon>
    </lineage>
</organism>
<protein>
    <submittedName>
        <fullName evidence="1">Uncharacterized protein</fullName>
    </submittedName>
</protein>
<sequence length="58" mass="6470">MATSSFDKRFVVKDPKAVKVLIEALQSPIKVVLPKKDLEKEEKEALCAIKKRLASMGL</sequence>